<evidence type="ECO:0000313" key="4">
    <source>
        <dbReference type="Proteomes" id="UP000800092"/>
    </source>
</evidence>
<feature type="compositionally biased region" description="Basic and acidic residues" evidence="2">
    <location>
        <begin position="64"/>
        <end position="74"/>
    </location>
</feature>
<dbReference type="Pfam" id="PF00022">
    <property type="entry name" value="Actin"/>
    <property type="match status" value="1"/>
</dbReference>
<dbReference type="InterPro" id="IPR004000">
    <property type="entry name" value="Actin"/>
</dbReference>
<dbReference type="CDD" id="cd10206">
    <property type="entry name" value="ASKHA_NBD_Arp8-like"/>
    <property type="match status" value="1"/>
</dbReference>
<protein>
    <submittedName>
        <fullName evidence="3">Actin-like ATPase domain-containing protein</fullName>
    </submittedName>
</protein>
<dbReference type="FunFam" id="3.30.420.40:FF:000201">
    <property type="entry name" value="Actin-related protein 8"/>
    <property type="match status" value="1"/>
</dbReference>
<feature type="compositionally biased region" description="Polar residues" evidence="2">
    <location>
        <begin position="559"/>
        <end position="569"/>
    </location>
</feature>
<gene>
    <name evidence="3" type="ORF">EV356DRAFT_575351</name>
</gene>
<dbReference type="AlphaFoldDB" id="A0A6A6HE72"/>
<dbReference type="SMART" id="SM00268">
    <property type="entry name" value="ACTIN"/>
    <property type="match status" value="1"/>
</dbReference>
<dbReference type="FunFam" id="3.30.420.40:FF:000232">
    <property type="entry name" value="Actin-related protein 8"/>
    <property type="match status" value="1"/>
</dbReference>
<comment type="similarity">
    <text evidence="1">Belongs to the actin family.</text>
</comment>
<name>A0A6A6HE72_VIRVR</name>
<keyword evidence="4" id="KW-1185">Reference proteome</keyword>
<dbReference type="Proteomes" id="UP000800092">
    <property type="component" value="Unassembled WGS sequence"/>
</dbReference>
<dbReference type="Gene3D" id="3.90.640.10">
    <property type="entry name" value="Actin, Chain A, domain 4"/>
    <property type="match status" value="1"/>
</dbReference>
<dbReference type="OrthoDB" id="5572108at2759"/>
<sequence length="734" mass="82657">MVGKKSGKALLREEGLERTDNNLDLTTWPQVNMINQKNYYTDYLKRDDQILALRLQNEDARNRMTKEARDRDRALALNGRTDPDGEIYGNDEVLPDETAASASGQEVWGSKIVVVHPGSQNLRIGLASDALPRTVPMVIARKWSSTESEDETEGPLPKRVKFSDDEHYKAEKLFGDEFAKEYGEMSQELKVHMRNNKRRVLPNSKEVIVNFNEKTEPENISEHNDPQRIDWTEIPKDPTQAPDFITGQAALRIPDNSRPKYRLFWPIRNGVFNEKDYASKNLLYQDFATIIEDAIKAQLSLKRKAEWAQYGCVFVIPDLYDRAYILQTLEMLIKDFGFGRVCFIQESLAATFGAGYSMACIVDMGAQKTSVCCVEDGMCVEESRINLKYGGRDVTDNFIRMMLFDHFHYQDIDLRRRYDYLLAEELKQKFCTMNEAEISQQLYDFHLRAPSQDTRKYLFKTYDEPLLAPMGYFRPTIFDHSQRMQGRRRLIDRSYDLYDGLPNDPMSPAQLAVIQYATGNPAFASAAAAPALEALTTTANTSTPGRQPQLNLLNRLNNESEATPRSSEAGSPAPDGTGTPQLGRAASPGAVAVQETANAQANAAAGALQQSIQQDKTLPIMPLDVAIITSITHAARGDERKFRDFLGGVMVAGGGGKIVAFKQVLEERLQIMQPAYARDILVGSPPRDLDPQVLVWKGASVFGKLSVTNDSWIGQMEYDRLGSRLLAYKCMWSW</sequence>
<dbReference type="Gene3D" id="3.30.420.40">
    <property type="match status" value="2"/>
</dbReference>
<dbReference type="InterPro" id="IPR043129">
    <property type="entry name" value="ATPase_NBD"/>
</dbReference>
<evidence type="ECO:0000256" key="2">
    <source>
        <dbReference type="SAM" id="MobiDB-lite"/>
    </source>
</evidence>
<dbReference type="EMBL" id="ML991787">
    <property type="protein sequence ID" value="KAF2236139.1"/>
    <property type="molecule type" value="Genomic_DNA"/>
</dbReference>
<dbReference type="Gene3D" id="3.30.420.580">
    <property type="match status" value="1"/>
</dbReference>
<organism evidence="3 4">
    <name type="scientific">Viridothelium virens</name>
    <name type="common">Speckled blister lichen</name>
    <name type="synonym">Trypethelium virens</name>
    <dbReference type="NCBI Taxonomy" id="1048519"/>
    <lineage>
        <taxon>Eukaryota</taxon>
        <taxon>Fungi</taxon>
        <taxon>Dikarya</taxon>
        <taxon>Ascomycota</taxon>
        <taxon>Pezizomycotina</taxon>
        <taxon>Dothideomycetes</taxon>
        <taxon>Dothideomycetes incertae sedis</taxon>
        <taxon>Trypetheliales</taxon>
        <taxon>Trypetheliaceae</taxon>
        <taxon>Viridothelium</taxon>
    </lineage>
</organism>
<evidence type="ECO:0000313" key="3">
    <source>
        <dbReference type="EMBL" id="KAF2236139.1"/>
    </source>
</evidence>
<evidence type="ECO:0000256" key="1">
    <source>
        <dbReference type="RuleBase" id="RU000487"/>
    </source>
</evidence>
<reference evidence="3" key="1">
    <citation type="journal article" date="2020" name="Stud. Mycol.">
        <title>101 Dothideomycetes genomes: a test case for predicting lifestyles and emergence of pathogens.</title>
        <authorList>
            <person name="Haridas S."/>
            <person name="Albert R."/>
            <person name="Binder M."/>
            <person name="Bloem J."/>
            <person name="Labutti K."/>
            <person name="Salamov A."/>
            <person name="Andreopoulos B."/>
            <person name="Baker S."/>
            <person name="Barry K."/>
            <person name="Bills G."/>
            <person name="Bluhm B."/>
            <person name="Cannon C."/>
            <person name="Castanera R."/>
            <person name="Culley D."/>
            <person name="Daum C."/>
            <person name="Ezra D."/>
            <person name="Gonzalez J."/>
            <person name="Henrissat B."/>
            <person name="Kuo A."/>
            <person name="Liang C."/>
            <person name="Lipzen A."/>
            <person name="Lutzoni F."/>
            <person name="Magnuson J."/>
            <person name="Mondo S."/>
            <person name="Nolan M."/>
            <person name="Ohm R."/>
            <person name="Pangilinan J."/>
            <person name="Park H.-J."/>
            <person name="Ramirez L."/>
            <person name="Alfaro M."/>
            <person name="Sun H."/>
            <person name="Tritt A."/>
            <person name="Yoshinaga Y."/>
            <person name="Zwiers L.-H."/>
            <person name="Turgeon B."/>
            <person name="Goodwin S."/>
            <person name="Spatafora J."/>
            <person name="Crous P."/>
            <person name="Grigoriev I."/>
        </authorList>
    </citation>
    <scope>NUCLEOTIDE SEQUENCE</scope>
    <source>
        <strain evidence="3">Tuck. ex Michener</strain>
    </source>
</reference>
<dbReference type="SUPFAM" id="SSF53067">
    <property type="entry name" value="Actin-like ATPase domain"/>
    <property type="match status" value="2"/>
</dbReference>
<accession>A0A6A6HE72</accession>
<feature type="region of interest" description="Disordered" evidence="2">
    <location>
        <begin position="559"/>
        <end position="589"/>
    </location>
</feature>
<feature type="region of interest" description="Disordered" evidence="2">
    <location>
        <begin position="64"/>
        <end position="91"/>
    </location>
</feature>
<dbReference type="PANTHER" id="PTHR11937">
    <property type="entry name" value="ACTIN"/>
    <property type="match status" value="1"/>
</dbReference>
<proteinExistence type="inferred from homology"/>